<name>A0A2G9T5E8_TELCI</name>
<gene>
    <name evidence="1" type="ORF">TELCIR_25476</name>
</gene>
<feature type="non-terminal residue" evidence="1">
    <location>
        <position position="1"/>
    </location>
</feature>
<accession>A0A2G9T5E8</accession>
<dbReference type="Gene3D" id="3.90.70.10">
    <property type="entry name" value="Cysteine proteinases"/>
    <property type="match status" value="1"/>
</dbReference>
<sequence>IDKEQQLLDIYNSMCDSTEGSSNRRSSPRPGYTGLYNMGNTCFMNATLQIWKNEIKDTSDTINDQK</sequence>
<dbReference type="GO" id="GO:0004843">
    <property type="term" value="F:cysteine-type deubiquitinase activity"/>
    <property type="evidence" value="ECO:0007669"/>
    <property type="project" value="InterPro"/>
</dbReference>
<evidence type="ECO:0000313" key="1">
    <source>
        <dbReference type="EMBL" id="PIO53199.1"/>
    </source>
</evidence>
<protein>
    <submittedName>
        <fullName evidence="1">Uncharacterized protein</fullName>
    </submittedName>
</protein>
<dbReference type="AlphaFoldDB" id="A0A2G9T5E8"/>
<dbReference type="OrthoDB" id="361536at2759"/>
<dbReference type="EMBL" id="KZ417324">
    <property type="protein sequence ID" value="PIO53199.1"/>
    <property type="molecule type" value="Genomic_DNA"/>
</dbReference>
<dbReference type="PROSITE" id="PS00972">
    <property type="entry name" value="USP_1"/>
    <property type="match status" value="1"/>
</dbReference>
<proteinExistence type="predicted"/>
<keyword evidence="2" id="KW-1185">Reference proteome</keyword>
<dbReference type="InterPro" id="IPR018200">
    <property type="entry name" value="USP_CS"/>
</dbReference>
<dbReference type="Proteomes" id="UP000230423">
    <property type="component" value="Unassembled WGS sequence"/>
</dbReference>
<dbReference type="SUPFAM" id="SSF54001">
    <property type="entry name" value="Cysteine proteinases"/>
    <property type="match status" value="1"/>
</dbReference>
<reference evidence="1 2" key="1">
    <citation type="submission" date="2015-09" db="EMBL/GenBank/DDBJ databases">
        <title>Draft genome of the parasitic nematode Teladorsagia circumcincta isolate WARC Sus (inbred).</title>
        <authorList>
            <person name="Mitreva M."/>
        </authorList>
    </citation>
    <scope>NUCLEOTIDE SEQUENCE [LARGE SCALE GENOMIC DNA]</scope>
    <source>
        <strain evidence="1 2">S</strain>
    </source>
</reference>
<dbReference type="InterPro" id="IPR038765">
    <property type="entry name" value="Papain-like_cys_pep_sf"/>
</dbReference>
<organism evidence="1 2">
    <name type="scientific">Teladorsagia circumcincta</name>
    <name type="common">Brown stomach worm</name>
    <name type="synonym">Ostertagia circumcincta</name>
    <dbReference type="NCBI Taxonomy" id="45464"/>
    <lineage>
        <taxon>Eukaryota</taxon>
        <taxon>Metazoa</taxon>
        <taxon>Ecdysozoa</taxon>
        <taxon>Nematoda</taxon>
        <taxon>Chromadorea</taxon>
        <taxon>Rhabditida</taxon>
        <taxon>Rhabditina</taxon>
        <taxon>Rhabditomorpha</taxon>
        <taxon>Strongyloidea</taxon>
        <taxon>Trichostrongylidae</taxon>
        <taxon>Teladorsagia</taxon>
    </lineage>
</organism>
<feature type="non-terminal residue" evidence="1">
    <location>
        <position position="66"/>
    </location>
</feature>
<evidence type="ECO:0000313" key="2">
    <source>
        <dbReference type="Proteomes" id="UP000230423"/>
    </source>
</evidence>